<dbReference type="GO" id="GO:0003824">
    <property type="term" value="F:catalytic activity"/>
    <property type="evidence" value="ECO:0007669"/>
    <property type="project" value="InterPro"/>
</dbReference>
<evidence type="ECO:0000313" key="3">
    <source>
        <dbReference type="Proteomes" id="UP000016936"/>
    </source>
</evidence>
<comment type="similarity">
    <text evidence="1">Belongs to the CoA-transferase III family.</text>
</comment>
<dbReference type="PANTHER" id="PTHR48229:SF1">
    <property type="entry name" value="ALPHA METHYLACYL-COA RACEMASE-RELATED"/>
    <property type="match status" value="1"/>
</dbReference>
<organism evidence="2 3">
    <name type="scientific">Cochliobolus heterostrophus (strain C5 / ATCC 48332 / race O)</name>
    <name type="common">Southern corn leaf blight fungus</name>
    <name type="synonym">Bipolaris maydis</name>
    <dbReference type="NCBI Taxonomy" id="701091"/>
    <lineage>
        <taxon>Eukaryota</taxon>
        <taxon>Fungi</taxon>
        <taxon>Dikarya</taxon>
        <taxon>Ascomycota</taxon>
        <taxon>Pezizomycotina</taxon>
        <taxon>Dothideomycetes</taxon>
        <taxon>Pleosporomycetidae</taxon>
        <taxon>Pleosporales</taxon>
        <taxon>Pleosporineae</taxon>
        <taxon>Pleosporaceae</taxon>
        <taxon>Bipolaris</taxon>
    </lineage>
</organism>
<dbReference type="PANTHER" id="PTHR48229">
    <property type="entry name" value="CAIB/BAIF FAMILY ENZYME (AFU_ORTHOLOGUE AFUA_1G05360)-RELATED"/>
    <property type="match status" value="1"/>
</dbReference>
<sequence>MQPKPYSVSREADRIFREHLLKDKRLQIPSKVVALAGKTLIDAPNTIDTAYLPVPFKFTESSAALWALATTFGNAIVQERFGISQTAHINTDVATLFLISAELATVDGKPLNDPELVPRLLKDDRFFHLHGSMNLDRSLAMIGLPPSYDTASSPEDIFQLYASKMVEFDADWLDTEANEYWRQAGTVCLPEDEFHASAQGKAIQNDGLYLVQPSDVGILGPVPYPNVQDASRRLLTSQPDMRPVLVEGNLGKRDVSLDLKSEKGRQTLRQLILDADIVLDGYRPGALERLGFGESYILTLARRRGRGIIVVRENCYRWHGPMASRSCWQQISDCFTGVSWGMGEFLGLKEPIVPPLPNSDYQTGIVGLLGVLAAVDKRANEGGSYTVDVSLNQTNQFLLSLGKLPPEVQASLRALHPDFAPRRSDDMGALITKYLQTACTNTPTLFKPRYFNQRESNYGRADGKLEMLRFVTSPTNLDVTALGYDVGSCFHGAYAPEWPVQSA</sequence>
<dbReference type="OMA" id="HEGEWCH"/>
<dbReference type="OrthoDB" id="3691494at2759"/>
<gene>
    <name evidence="2" type="ORF">COCHEDRAFT_12764</name>
</gene>
<dbReference type="Gene3D" id="3.40.50.10540">
    <property type="entry name" value="Crotonobetainyl-coa:carnitine coa-transferase, domain 1"/>
    <property type="match status" value="1"/>
</dbReference>
<dbReference type="InterPro" id="IPR023606">
    <property type="entry name" value="CoA-Trfase_III_dom_1_sf"/>
</dbReference>
<proteinExistence type="inferred from homology"/>
<evidence type="ECO:0000313" key="2">
    <source>
        <dbReference type="EMBL" id="EMD92521.1"/>
    </source>
</evidence>
<dbReference type="InterPro" id="IPR003673">
    <property type="entry name" value="CoA-Trfase_fam_III"/>
</dbReference>
<dbReference type="HOGENOM" id="CLU_021588_1_1_1"/>
<dbReference type="Pfam" id="PF02515">
    <property type="entry name" value="CoA_transf_3"/>
    <property type="match status" value="1"/>
</dbReference>
<dbReference type="SUPFAM" id="SSF89796">
    <property type="entry name" value="CoA-transferase family III (CaiB/BaiF)"/>
    <property type="match status" value="2"/>
</dbReference>
<reference evidence="2 3" key="1">
    <citation type="journal article" date="2012" name="PLoS Pathog.">
        <title>Diverse lifestyles and strategies of plant pathogenesis encoded in the genomes of eighteen Dothideomycetes fungi.</title>
        <authorList>
            <person name="Ohm R.A."/>
            <person name="Feau N."/>
            <person name="Henrissat B."/>
            <person name="Schoch C.L."/>
            <person name="Horwitz B.A."/>
            <person name="Barry K.W."/>
            <person name="Condon B.J."/>
            <person name="Copeland A.C."/>
            <person name="Dhillon B."/>
            <person name="Glaser F."/>
            <person name="Hesse C.N."/>
            <person name="Kosti I."/>
            <person name="LaButti K."/>
            <person name="Lindquist E.A."/>
            <person name="Lucas S."/>
            <person name="Salamov A.A."/>
            <person name="Bradshaw R.E."/>
            <person name="Ciuffetti L."/>
            <person name="Hamelin R.C."/>
            <person name="Kema G.H.J."/>
            <person name="Lawrence C."/>
            <person name="Scott J.A."/>
            <person name="Spatafora J.W."/>
            <person name="Turgeon B.G."/>
            <person name="de Wit P.J.G.M."/>
            <person name="Zhong S."/>
            <person name="Goodwin S.B."/>
            <person name="Grigoriev I.V."/>
        </authorList>
    </citation>
    <scope>NUCLEOTIDE SEQUENCE [LARGE SCALE GENOMIC DNA]</scope>
    <source>
        <strain evidence="3">C5 / ATCC 48332 / race O</strain>
    </source>
</reference>
<dbReference type="eggNOG" id="KOG3957">
    <property type="taxonomic scope" value="Eukaryota"/>
</dbReference>
<dbReference type="EMBL" id="KB445575">
    <property type="protein sequence ID" value="EMD92521.1"/>
    <property type="molecule type" value="Genomic_DNA"/>
</dbReference>
<dbReference type="AlphaFoldDB" id="M2UFN3"/>
<evidence type="ECO:0000256" key="1">
    <source>
        <dbReference type="ARBA" id="ARBA00008383"/>
    </source>
</evidence>
<name>M2UFN3_COCH5</name>
<protein>
    <recommendedName>
        <fullName evidence="4">CAIB/BAIF family enzyme</fullName>
    </recommendedName>
</protein>
<accession>M2UFN3</accession>
<reference evidence="3" key="2">
    <citation type="journal article" date="2013" name="PLoS Genet.">
        <title>Comparative genome structure, secondary metabolite, and effector coding capacity across Cochliobolus pathogens.</title>
        <authorList>
            <person name="Condon B.J."/>
            <person name="Leng Y."/>
            <person name="Wu D."/>
            <person name="Bushley K.E."/>
            <person name="Ohm R.A."/>
            <person name="Otillar R."/>
            <person name="Martin J."/>
            <person name="Schackwitz W."/>
            <person name="Grimwood J."/>
            <person name="MohdZainudin N."/>
            <person name="Xue C."/>
            <person name="Wang R."/>
            <person name="Manning V.A."/>
            <person name="Dhillon B."/>
            <person name="Tu Z.J."/>
            <person name="Steffenson B.J."/>
            <person name="Salamov A."/>
            <person name="Sun H."/>
            <person name="Lowry S."/>
            <person name="LaButti K."/>
            <person name="Han J."/>
            <person name="Copeland A."/>
            <person name="Lindquist E."/>
            <person name="Barry K."/>
            <person name="Schmutz J."/>
            <person name="Baker S.E."/>
            <person name="Ciuffetti L.M."/>
            <person name="Grigoriev I.V."/>
            <person name="Zhong S."/>
            <person name="Turgeon B.G."/>
        </authorList>
    </citation>
    <scope>NUCLEOTIDE SEQUENCE [LARGE SCALE GENOMIC DNA]</scope>
    <source>
        <strain evidence="3">C5 / ATCC 48332 / race O</strain>
    </source>
</reference>
<dbReference type="Proteomes" id="UP000016936">
    <property type="component" value="Unassembled WGS sequence"/>
</dbReference>
<dbReference type="InterPro" id="IPR052985">
    <property type="entry name" value="CoA-trans_III_biosynth/detox"/>
</dbReference>
<dbReference type="STRING" id="701091.M2UFN3"/>
<evidence type="ECO:0008006" key="4">
    <source>
        <dbReference type="Google" id="ProtNLM"/>
    </source>
</evidence>
<keyword evidence="3" id="KW-1185">Reference proteome</keyword>